<name>A0A1I3EAN6_9ACTN</name>
<accession>A0A1I3EAN6</accession>
<protein>
    <submittedName>
        <fullName evidence="7">Glycosyl hydrolases family 43</fullName>
    </submittedName>
</protein>
<dbReference type="SUPFAM" id="SSF75005">
    <property type="entry name" value="Arabinanase/levansucrase/invertase"/>
    <property type="match status" value="1"/>
</dbReference>
<dbReference type="Pfam" id="PF04616">
    <property type="entry name" value="Glyco_hydro_43"/>
    <property type="match status" value="1"/>
</dbReference>
<sequence>MSWSLLTALVMTLLSLGTSSSTASAASVQTSAQLSSTNGSGRGLTLRLAFPRNPLASRVTQGHPGRKGRPLFRHTEMPDPTGFAYRGRYVAIGTGSLAPRSIATSVAGPWRDRGSALKRLPRWATGRNIWASDIVQVRKNKFLLYFAAPAGGLGPLGRCIGVAVASSPLKKFHPKRRPISCPRTAHTPLASDKVRPPSPSKEAAGVIDPEGYQSRNGARYLLYRTQGTPSSIRMVRLTRDGLRARKGGRARVLAFARGVIENPVLIQQRKGWVLITSQGYYGDCDYRTTWRRAPTLQGLKKVRSRALVTRASTRLCGPGGADVIHGSLLFFHAWTCRERACPRSDLQRVPRFGAMRSLFAAQLRWDRRGRPHLGRFVKPAKKKRHHQGAHQQPEPETDDPGPLLPLPLGLREG</sequence>
<dbReference type="InterPro" id="IPR023296">
    <property type="entry name" value="Glyco_hydro_beta-prop_sf"/>
</dbReference>
<evidence type="ECO:0000256" key="1">
    <source>
        <dbReference type="ARBA" id="ARBA00009865"/>
    </source>
</evidence>
<evidence type="ECO:0000313" key="7">
    <source>
        <dbReference type="EMBL" id="SFH95913.1"/>
    </source>
</evidence>
<dbReference type="AlphaFoldDB" id="A0A1I3EAN6"/>
<keyword evidence="2 4" id="KW-0378">Hydrolase</keyword>
<keyword evidence="3 4" id="KW-0326">Glycosidase</keyword>
<reference evidence="7 8" key="1">
    <citation type="submission" date="2016-10" db="EMBL/GenBank/DDBJ databases">
        <authorList>
            <person name="de Groot N.N."/>
        </authorList>
    </citation>
    <scope>NUCLEOTIDE SEQUENCE [LARGE SCALE GENOMIC DNA]</scope>
    <source>
        <strain evidence="7 8">CGMCC 1.11156</strain>
    </source>
</reference>
<feature type="region of interest" description="Disordered" evidence="5">
    <location>
        <begin position="173"/>
        <end position="209"/>
    </location>
</feature>
<dbReference type="EMBL" id="FOQG01000003">
    <property type="protein sequence ID" value="SFH95913.1"/>
    <property type="molecule type" value="Genomic_DNA"/>
</dbReference>
<dbReference type="Proteomes" id="UP000198649">
    <property type="component" value="Unassembled WGS sequence"/>
</dbReference>
<gene>
    <name evidence="7" type="ORF">SAMN05216561_103278</name>
</gene>
<dbReference type="STRING" id="1005945.SAMN05216561_103278"/>
<feature type="region of interest" description="Disordered" evidence="5">
    <location>
        <begin position="376"/>
        <end position="413"/>
    </location>
</feature>
<evidence type="ECO:0000256" key="3">
    <source>
        <dbReference type="ARBA" id="ARBA00023295"/>
    </source>
</evidence>
<comment type="similarity">
    <text evidence="1 4">Belongs to the glycosyl hydrolase 43 family.</text>
</comment>
<evidence type="ECO:0000256" key="5">
    <source>
        <dbReference type="SAM" id="MobiDB-lite"/>
    </source>
</evidence>
<dbReference type="InterPro" id="IPR006710">
    <property type="entry name" value="Glyco_hydro_43"/>
</dbReference>
<feature type="compositionally biased region" description="Basic residues" evidence="5">
    <location>
        <begin position="376"/>
        <end position="388"/>
    </location>
</feature>
<dbReference type="GO" id="GO:0004553">
    <property type="term" value="F:hydrolase activity, hydrolyzing O-glycosyl compounds"/>
    <property type="evidence" value="ECO:0007669"/>
    <property type="project" value="InterPro"/>
</dbReference>
<evidence type="ECO:0000256" key="2">
    <source>
        <dbReference type="ARBA" id="ARBA00022801"/>
    </source>
</evidence>
<organism evidence="7 8">
    <name type="scientific">Nocardioides psychrotolerans</name>
    <dbReference type="NCBI Taxonomy" id="1005945"/>
    <lineage>
        <taxon>Bacteria</taxon>
        <taxon>Bacillati</taxon>
        <taxon>Actinomycetota</taxon>
        <taxon>Actinomycetes</taxon>
        <taxon>Propionibacteriales</taxon>
        <taxon>Nocardioidaceae</taxon>
        <taxon>Nocardioides</taxon>
    </lineage>
</organism>
<keyword evidence="6" id="KW-0732">Signal</keyword>
<evidence type="ECO:0000256" key="4">
    <source>
        <dbReference type="RuleBase" id="RU361187"/>
    </source>
</evidence>
<keyword evidence="8" id="KW-1185">Reference proteome</keyword>
<evidence type="ECO:0000256" key="6">
    <source>
        <dbReference type="SAM" id="SignalP"/>
    </source>
</evidence>
<proteinExistence type="inferred from homology"/>
<dbReference type="Gene3D" id="2.115.10.20">
    <property type="entry name" value="Glycosyl hydrolase domain, family 43"/>
    <property type="match status" value="1"/>
</dbReference>
<feature type="signal peptide" evidence="6">
    <location>
        <begin position="1"/>
        <end position="25"/>
    </location>
</feature>
<dbReference type="GO" id="GO:0005975">
    <property type="term" value="P:carbohydrate metabolic process"/>
    <property type="evidence" value="ECO:0007669"/>
    <property type="project" value="InterPro"/>
</dbReference>
<feature type="chain" id="PRO_5011589492" evidence="6">
    <location>
        <begin position="26"/>
        <end position="413"/>
    </location>
</feature>
<evidence type="ECO:0000313" key="8">
    <source>
        <dbReference type="Proteomes" id="UP000198649"/>
    </source>
</evidence>